<evidence type="ECO:0000313" key="2">
    <source>
        <dbReference type="Proteomes" id="UP000002382"/>
    </source>
</evidence>
<dbReference type="HOGENOM" id="CLU_211547_0_0_0"/>
<accession>C5CDY8</accession>
<dbReference type="RefSeq" id="WP_015868737.1">
    <property type="nucleotide sequence ID" value="NC_012785.1"/>
</dbReference>
<evidence type="ECO:0000313" key="1">
    <source>
        <dbReference type="EMBL" id="ACR80090.1"/>
    </source>
</evidence>
<dbReference type="AlphaFoldDB" id="C5CDY8"/>
<reference evidence="1 2" key="1">
    <citation type="submission" date="2009-06" db="EMBL/GenBank/DDBJ databases">
        <title>Complete sequence of Thermotogales bacterium TBF 19.5.1.</title>
        <authorList>
            <consortium name="US DOE Joint Genome Institute"/>
            <person name="Lucas S."/>
            <person name="Copeland A."/>
            <person name="Lapidus A."/>
            <person name="Glavina del Rio T."/>
            <person name="Tice H."/>
            <person name="Bruce D."/>
            <person name="Goodwin L."/>
            <person name="Pitluck S."/>
            <person name="Chertkov O."/>
            <person name="Brettin T."/>
            <person name="Detter J.C."/>
            <person name="Han C."/>
            <person name="Schmutz J."/>
            <person name="Larimer F."/>
            <person name="Land M."/>
            <person name="Hauser L."/>
            <person name="Kyrpides N."/>
            <person name="Ovchinnikova G."/>
            <person name="Noll K."/>
        </authorList>
    </citation>
    <scope>NUCLEOTIDE SEQUENCE [LARGE SCALE GENOMIC DNA]</scope>
    <source>
        <strain evidence="2">ATCC BAA-1733 / DSM 21960 / TBF 19.5.1</strain>
    </source>
</reference>
<keyword evidence="2" id="KW-1185">Reference proteome</keyword>
<dbReference type="EMBL" id="CP001634">
    <property type="protein sequence ID" value="ACR80090.1"/>
    <property type="molecule type" value="Genomic_DNA"/>
</dbReference>
<proteinExistence type="predicted"/>
<dbReference type="KEGG" id="kol:Kole_1397"/>
<name>C5CDY8_KOSOT</name>
<organism evidence="1 2">
    <name type="scientific">Kosmotoga olearia (strain ATCC BAA-1733 / DSM 21960 / TBF 19.5.1)</name>
    <dbReference type="NCBI Taxonomy" id="521045"/>
    <lineage>
        <taxon>Bacteria</taxon>
        <taxon>Thermotogati</taxon>
        <taxon>Thermotogota</taxon>
        <taxon>Thermotogae</taxon>
        <taxon>Kosmotogales</taxon>
        <taxon>Kosmotogaceae</taxon>
        <taxon>Kosmotoga</taxon>
    </lineage>
</organism>
<sequence length="59" mass="6864">MVDLPAKRLAKRAKPDPIKSLTCRYPRVLVLKAAFRMLKDGKRLSLKELEIFLEKLLKN</sequence>
<protein>
    <submittedName>
        <fullName evidence="1">Uncharacterized protein</fullName>
    </submittedName>
</protein>
<dbReference type="Proteomes" id="UP000002382">
    <property type="component" value="Chromosome"/>
</dbReference>
<reference evidence="1 2" key="2">
    <citation type="journal article" date="2011" name="J. Bacteriol.">
        <title>Genome Sequence of Kosmotoga olearia Strain TBF 19.5.1, a Thermophilic Bacterium with a Wide Growth Temperature Range, Isolated from the Troll B Oil Platform in the North Sea.</title>
        <authorList>
            <person name="Swithers K.S."/>
            <person name="Dipippo J.L."/>
            <person name="Bruce D.C."/>
            <person name="Detter C."/>
            <person name="Tapia R."/>
            <person name="Han S."/>
            <person name="Goodwin L.A."/>
            <person name="Han J."/>
            <person name="Woyke T."/>
            <person name="Pitluck S."/>
            <person name="Pennacchio L."/>
            <person name="Nolan M."/>
            <person name="Mikhailova N."/>
            <person name="Land M.L."/>
            <person name="Nesbo C.L."/>
            <person name="Gogarten J.P."/>
            <person name="Noll K.M."/>
        </authorList>
    </citation>
    <scope>NUCLEOTIDE SEQUENCE [LARGE SCALE GENOMIC DNA]</scope>
    <source>
        <strain evidence="2">ATCC BAA-1733 / DSM 21960 / TBF 19.5.1</strain>
    </source>
</reference>
<dbReference type="OrthoDB" id="47651at2"/>
<gene>
    <name evidence="1" type="ordered locus">Kole_1397</name>
</gene>